<gene>
    <name evidence="2" type="ORF">APB76_18855</name>
</gene>
<evidence type="ECO:0000313" key="2">
    <source>
        <dbReference type="EMBL" id="OAJ92744.1"/>
    </source>
</evidence>
<reference evidence="2 3" key="1">
    <citation type="journal article" date="2016" name="Syst. Appl. Microbiol.">
        <title>Vibrio bivalvicida sp. nov., a novel larval pathogen for bivalve molluscs reared in a hatchery.</title>
        <authorList>
            <person name="Dubert J."/>
            <person name="Romalde J.L."/>
            <person name="Prado S."/>
            <person name="Barja J.L."/>
        </authorList>
    </citation>
    <scope>NUCLEOTIDE SEQUENCE [LARGE SCALE GENOMIC DNA]</scope>
    <source>
        <strain evidence="2 3">605</strain>
    </source>
</reference>
<organism evidence="2 3">
    <name type="scientific">Vibrio bivalvicida</name>
    <dbReference type="NCBI Taxonomy" id="1276888"/>
    <lineage>
        <taxon>Bacteria</taxon>
        <taxon>Pseudomonadati</taxon>
        <taxon>Pseudomonadota</taxon>
        <taxon>Gammaproteobacteria</taxon>
        <taxon>Vibrionales</taxon>
        <taxon>Vibrionaceae</taxon>
        <taxon>Vibrio</taxon>
        <taxon>Vibrio oreintalis group</taxon>
    </lineage>
</organism>
<dbReference type="Proteomes" id="UP000078406">
    <property type="component" value="Unassembled WGS sequence"/>
</dbReference>
<keyword evidence="1" id="KW-0732">Signal</keyword>
<evidence type="ECO:0000256" key="1">
    <source>
        <dbReference type="SAM" id="SignalP"/>
    </source>
</evidence>
<protein>
    <submittedName>
        <fullName evidence="2">Uncharacterized protein</fullName>
    </submittedName>
</protein>
<feature type="signal peptide" evidence="1">
    <location>
        <begin position="1"/>
        <end position="24"/>
    </location>
</feature>
<comment type="caution">
    <text evidence="2">The sequence shown here is derived from an EMBL/GenBank/DDBJ whole genome shotgun (WGS) entry which is preliminary data.</text>
</comment>
<dbReference type="AlphaFoldDB" id="A0A177XVW8"/>
<name>A0A177XVW8_9VIBR</name>
<feature type="chain" id="PRO_5008079237" evidence="1">
    <location>
        <begin position="25"/>
        <end position="160"/>
    </location>
</feature>
<proteinExistence type="predicted"/>
<dbReference type="RefSeq" id="WP_049843159.1">
    <property type="nucleotide sequence ID" value="NZ_LLEI02000064.1"/>
</dbReference>
<sequence length="160" mass="18182">MLQRIVSYIWLCILAMALPTQAFAYLQQAENEASARLNYRASTLLPHSKSDEQALFDKVKQERQSEPATKADFSQNWLAIVNANRGINVTRYLDDGDSASEFNLLDFDPVAIALFRLYKLPKVEANFGLTNRYCSPYRISGWKDSNTLYVALNGQYLTIS</sequence>
<evidence type="ECO:0000313" key="3">
    <source>
        <dbReference type="Proteomes" id="UP000078406"/>
    </source>
</evidence>
<accession>A0A177XVW8</accession>
<dbReference type="EMBL" id="LLEI02000064">
    <property type="protein sequence ID" value="OAJ92744.1"/>
    <property type="molecule type" value="Genomic_DNA"/>
</dbReference>